<dbReference type="Proteomes" id="UP000572268">
    <property type="component" value="Unassembled WGS sequence"/>
</dbReference>
<keyword evidence="1" id="KW-0732">Signal</keyword>
<comment type="caution">
    <text evidence="2">The sequence shown here is derived from an EMBL/GenBank/DDBJ whole genome shotgun (WGS) entry which is preliminary data.</text>
</comment>
<reference evidence="2 3" key="1">
    <citation type="submission" date="2020-04" db="EMBL/GenBank/DDBJ databases">
        <title>Perkinsus olseni comparative genomics.</title>
        <authorList>
            <person name="Bogema D.R."/>
        </authorList>
    </citation>
    <scope>NUCLEOTIDE SEQUENCE [LARGE SCALE GENOMIC DNA]</scope>
    <source>
        <strain evidence="2">ATCC PRA-31</strain>
    </source>
</reference>
<evidence type="ECO:0000256" key="1">
    <source>
        <dbReference type="SAM" id="SignalP"/>
    </source>
</evidence>
<feature type="signal peptide" evidence="1">
    <location>
        <begin position="1"/>
        <end position="21"/>
    </location>
</feature>
<name>A0A7J6KZJ9_PEROL</name>
<sequence>MFTHSICGLLGVLTALASGSAKLRKLQVSTTTPPTFGPGDRERCDLFCQVQNGPPSYCKYWLSPPVCQMGDQPCSPDVCDVPPGATVPPLSTPSPEVSDKCDRRKSYNYNPCGSHYYAHGSHYHAHGSHYYAHGSHYYAHYWNREMGGKIQSFDPTDSGICILS</sequence>
<dbReference type="AlphaFoldDB" id="A0A7J6KZJ9"/>
<dbReference type="EMBL" id="JABANN010000875">
    <property type="protein sequence ID" value="KAF4652783.1"/>
    <property type="molecule type" value="Genomic_DNA"/>
</dbReference>
<feature type="chain" id="PRO_5029501738" evidence="1">
    <location>
        <begin position="22"/>
        <end position="164"/>
    </location>
</feature>
<organism evidence="2 3">
    <name type="scientific">Perkinsus olseni</name>
    <name type="common">Perkinsus atlanticus</name>
    <dbReference type="NCBI Taxonomy" id="32597"/>
    <lineage>
        <taxon>Eukaryota</taxon>
        <taxon>Sar</taxon>
        <taxon>Alveolata</taxon>
        <taxon>Perkinsozoa</taxon>
        <taxon>Perkinsea</taxon>
        <taxon>Perkinsida</taxon>
        <taxon>Perkinsidae</taxon>
        <taxon>Perkinsus</taxon>
    </lineage>
</organism>
<gene>
    <name evidence="2" type="ORF">FOL46_009506</name>
</gene>
<proteinExistence type="predicted"/>
<evidence type="ECO:0000313" key="3">
    <source>
        <dbReference type="Proteomes" id="UP000572268"/>
    </source>
</evidence>
<accession>A0A7J6KZJ9</accession>
<protein>
    <submittedName>
        <fullName evidence="2">Uncharacterized protein</fullName>
    </submittedName>
</protein>
<evidence type="ECO:0000313" key="2">
    <source>
        <dbReference type="EMBL" id="KAF4652783.1"/>
    </source>
</evidence>